<keyword evidence="3 8" id="KW-0732">Signal</keyword>
<evidence type="ECO:0000313" key="12">
    <source>
        <dbReference type="Proteomes" id="UP001050808"/>
    </source>
</evidence>
<evidence type="ECO:0000256" key="3">
    <source>
        <dbReference type="ARBA" id="ARBA00022729"/>
    </source>
</evidence>
<keyword evidence="7" id="KW-1015">Disulfide bond</keyword>
<accession>A0ABQ3QX09</accession>
<dbReference type="InterPro" id="IPR001316">
    <property type="entry name" value="Pept_S1A_streptogrisin"/>
</dbReference>
<dbReference type="Pfam" id="PF02983">
    <property type="entry name" value="Pro_Al_protease"/>
    <property type="match status" value="1"/>
</dbReference>
<evidence type="ECO:0000256" key="8">
    <source>
        <dbReference type="SAM" id="SignalP"/>
    </source>
</evidence>
<keyword evidence="4" id="KW-0378">Hydrolase</keyword>
<dbReference type="PRINTS" id="PR00861">
    <property type="entry name" value="ALYTICPTASE"/>
</dbReference>
<evidence type="ECO:0000256" key="6">
    <source>
        <dbReference type="ARBA" id="ARBA00023145"/>
    </source>
</evidence>
<evidence type="ECO:0000256" key="4">
    <source>
        <dbReference type="ARBA" id="ARBA00022801"/>
    </source>
</evidence>
<proteinExistence type="inferred from homology"/>
<dbReference type="GO" id="GO:0008233">
    <property type="term" value="F:peptidase activity"/>
    <property type="evidence" value="ECO:0007669"/>
    <property type="project" value="UniProtKB-KW"/>
</dbReference>
<dbReference type="InterPro" id="IPR009003">
    <property type="entry name" value="Peptidase_S1_PA"/>
</dbReference>
<name>A0ABQ3QX09_9ACTN</name>
<gene>
    <name evidence="11" type="ORF">Sviol_61570</name>
</gene>
<feature type="signal peptide" evidence="8">
    <location>
        <begin position="1"/>
        <end position="32"/>
    </location>
</feature>
<dbReference type="SUPFAM" id="SSF50494">
    <property type="entry name" value="Trypsin-like serine proteases"/>
    <property type="match status" value="1"/>
</dbReference>
<evidence type="ECO:0000313" key="11">
    <source>
        <dbReference type="EMBL" id="GHI41749.1"/>
    </source>
</evidence>
<dbReference type="Pfam" id="PF00089">
    <property type="entry name" value="Trypsin"/>
    <property type="match status" value="1"/>
</dbReference>
<dbReference type="PIRSF" id="PIRSF001134">
    <property type="entry name" value="Streptogrisin"/>
    <property type="match status" value="1"/>
</dbReference>
<comment type="similarity">
    <text evidence="1">Belongs to the peptidase S1 family.</text>
</comment>
<evidence type="ECO:0000256" key="1">
    <source>
        <dbReference type="ARBA" id="ARBA00007664"/>
    </source>
</evidence>
<organism evidence="11 12">
    <name type="scientific">Streptomyces violascens</name>
    <dbReference type="NCBI Taxonomy" id="67381"/>
    <lineage>
        <taxon>Bacteria</taxon>
        <taxon>Bacillati</taxon>
        <taxon>Actinomycetota</taxon>
        <taxon>Actinomycetes</taxon>
        <taxon>Kitasatosporales</taxon>
        <taxon>Streptomycetaceae</taxon>
        <taxon>Streptomyces</taxon>
    </lineage>
</organism>
<dbReference type="CDD" id="cd21112">
    <property type="entry name" value="alphaLP-like"/>
    <property type="match status" value="1"/>
</dbReference>
<evidence type="ECO:0000256" key="7">
    <source>
        <dbReference type="ARBA" id="ARBA00023157"/>
    </source>
</evidence>
<comment type="caution">
    <text evidence="11">The sequence shown here is derived from an EMBL/GenBank/DDBJ whole genome shotgun (WGS) entry which is preliminary data.</text>
</comment>
<dbReference type="PROSITE" id="PS51318">
    <property type="entry name" value="TAT"/>
    <property type="match status" value="1"/>
</dbReference>
<reference evidence="11" key="1">
    <citation type="submission" date="2024-05" db="EMBL/GenBank/DDBJ databases">
        <title>Whole genome shotgun sequence of Streptomyces violascens NBRC 12920.</title>
        <authorList>
            <person name="Komaki H."/>
            <person name="Tamura T."/>
        </authorList>
    </citation>
    <scope>NUCLEOTIDE SEQUENCE</scope>
    <source>
        <strain evidence="11">NBRC 12920</strain>
    </source>
</reference>
<feature type="domain" description="Peptidase S1A alpha-lytic prodomain" evidence="10">
    <location>
        <begin position="98"/>
        <end position="152"/>
    </location>
</feature>
<dbReference type="InterPro" id="IPR033116">
    <property type="entry name" value="TRYPSIN_SER"/>
</dbReference>
<dbReference type="EMBL" id="BNDY01000017">
    <property type="protein sequence ID" value="GHI41749.1"/>
    <property type="molecule type" value="Genomic_DNA"/>
</dbReference>
<feature type="domain" description="Peptidase S1" evidence="9">
    <location>
        <begin position="193"/>
        <end position="347"/>
    </location>
</feature>
<keyword evidence="6" id="KW-0865">Zymogen</keyword>
<dbReference type="InterPro" id="IPR001254">
    <property type="entry name" value="Trypsin_dom"/>
</dbReference>
<evidence type="ECO:0000256" key="5">
    <source>
        <dbReference type="ARBA" id="ARBA00022825"/>
    </source>
</evidence>
<keyword evidence="12" id="KW-1185">Reference proteome</keyword>
<dbReference type="Gene3D" id="2.40.10.10">
    <property type="entry name" value="Trypsin-like serine proteases"/>
    <property type="match status" value="2"/>
</dbReference>
<dbReference type="PROSITE" id="PS00134">
    <property type="entry name" value="TRYPSIN_HIS"/>
    <property type="match status" value="1"/>
</dbReference>
<evidence type="ECO:0000259" key="10">
    <source>
        <dbReference type="Pfam" id="PF02983"/>
    </source>
</evidence>
<dbReference type="GO" id="GO:0006508">
    <property type="term" value="P:proteolysis"/>
    <property type="evidence" value="ECO:0007669"/>
    <property type="project" value="UniProtKB-KW"/>
</dbReference>
<dbReference type="PROSITE" id="PS00135">
    <property type="entry name" value="TRYPSIN_SER"/>
    <property type="match status" value="1"/>
</dbReference>
<dbReference type="Proteomes" id="UP001050808">
    <property type="component" value="Unassembled WGS sequence"/>
</dbReference>
<dbReference type="InterPro" id="IPR004236">
    <property type="entry name" value="Pept_S1_alpha_lytic"/>
</dbReference>
<dbReference type="InterPro" id="IPR006311">
    <property type="entry name" value="TAT_signal"/>
</dbReference>
<feature type="chain" id="PRO_5046852954" evidence="8">
    <location>
        <begin position="33"/>
        <end position="356"/>
    </location>
</feature>
<keyword evidence="5" id="KW-0720">Serine protease</keyword>
<evidence type="ECO:0000256" key="2">
    <source>
        <dbReference type="ARBA" id="ARBA00022670"/>
    </source>
</evidence>
<sequence>MKQRWMSGRRAATAAAGALALGATLTMQSADAAPAPAAAPQSAATAGQLAHRIDTTLAGRTAGSYYDARSKKLVVNVVDGATADSVRKAGAEARTVKHSLSQLNATRQELKARASIPGTSWSMDPVSNTMVVKADRTVTGDRLAQLNKVVQGLGDTVTLKRTAGRFQPLIAGGDAIWGSNARCSLGFNVTVGGQPYFLTAGHCGNAVSSWSDQQGGSQIAVTEASTFPGHDYALVRYTSDVAHPSAVDLYNGSSQPISGAGEATVGEQVQRSGSTTQVQGGQVTGLNATVTYQEGQVDGLIDTTVCAEPGDSGGSLFDGSTALGLTSGGSGDCSSGGETFFQPVPDALQAYGAQIG</sequence>
<dbReference type="InterPro" id="IPR043504">
    <property type="entry name" value="Peptidase_S1_PA_chymotrypsin"/>
</dbReference>
<dbReference type="InterPro" id="IPR018114">
    <property type="entry name" value="TRYPSIN_HIS"/>
</dbReference>
<keyword evidence="2 11" id="KW-0645">Protease</keyword>
<protein>
    <submittedName>
        <fullName evidence="11">Serine protease</fullName>
    </submittedName>
</protein>
<evidence type="ECO:0000259" key="9">
    <source>
        <dbReference type="Pfam" id="PF00089"/>
    </source>
</evidence>